<proteinExistence type="inferred from homology"/>
<dbReference type="GO" id="GO:0005524">
    <property type="term" value="F:ATP binding"/>
    <property type="evidence" value="ECO:0007669"/>
    <property type="project" value="UniProtKB-KW"/>
</dbReference>
<accession>A0A6A6TGJ1</accession>
<dbReference type="InterPro" id="IPR000999">
    <property type="entry name" value="RNase_III_dom"/>
</dbReference>
<dbReference type="SUPFAM" id="SSF52540">
    <property type="entry name" value="P-loop containing nucleoside triphosphate hydrolases"/>
    <property type="match status" value="1"/>
</dbReference>
<keyword evidence="15" id="KW-1185">Reference proteome</keyword>
<dbReference type="SMART" id="SM00487">
    <property type="entry name" value="DEXDc"/>
    <property type="match status" value="1"/>
</dbReference>
<feature type="compositionally biased region" description="Basic and acidic residues" evidence="9">
    <location>
        <begin position="1355"/>
        <end position="1373"/>
    </location>
</feature>
<dbReference type="PROSITE" id="PS00517">
    <property type="entry name" value="RNASE_3_1"/>
    <property type="match status" value="1"/>
</dbReference>
<gene>
    <name evidence="14" type="ORF">K491DRAFT_653074</name>
</gene>
<evidence type="ECO:0000256" key="6">
    <source>
        <dbReference type="ARBA" id="ARBA00022840"/>
    </source>
</evidence>
<dbReference type="InterPro" id="IPR036389">
    <property type="entry name" value="RNase_III_sf"/>
</dbReference>
<evidence type="ECO:0000256" key="9">
    <source>
        <dbReference type="SAM" id="MobiDB-lite"/>
    </source>
</evidence>
<evidence type="ECO:0000259" key="11">
    <source>
        <dbReference type="PROSITE" id="PS51192"/>
    </source>
</evidence>
<keyword evidence="6" id="KW-0067">ATP-binding</keyword>
<dbReference type="SMART" id="SM00490">
    <property type="entry name" value="HELICc"/>
    <property type="match status" value="1"/>
</dbReference>
<dbReference type="PROSITE" id="PS50142">
    <property type="entry name" value="RNASE_3_2"/>
    <property type="match status" value="2"/>
</dbReference>
<dbReference type="InterPro" id="IPR001650">
    <property type="entry name" value="Helicase_C-like"/>
</dbReference>
<protein>
    <submittedName>
        <fullName evidence="14">Dicer-like protein 2</fullName>
    </submittedName>
</protein>
<dbReference type="GO" id="GO:0004525">
    <property type="term" value="F:ribonuclease III activity"/>
    <property type="evidence" value="ECO:0007669"/>
    <property type="project" value="InterPro"/>
</dbReference>
<evidence type="ECO:0000256" key="2">
    <source>
        <dbReference type="ARBA" id="ARBA00022737"/>
    </source>
</evidence>
<dbReference type="PROSITE" id="PS51327">
    <property type="entry name" value="DICER_DSRBF"/>
    <property type="match status" value="1"/>
</dbReference>
<dbReference type="PANTHER" id="PTHR14950:SF37">
    <property type="entry name" value="ENDORIBONUCLEASE DICER"/>
    <property type="match status" value="1"/>
</dbReference>
<feature type="compositionally biased region" description="Acidic residues" evidence="9">
    <location>
        <begin position="1441"/>
        <end position="1452"/>
    </location>
</feature>
<reference evidence="14" key="1">
    <citation type="journal article" date="2020" name="Stud. Mycol.">
        <title>101 Dothideomycetes genomes: a test case for predicting lifestyles and emergence of pathogens.</title>
        <authorList>
            <person name="Haridas S."/>
            <person name="Albert R."/>
            <person name="Binder M."/>
            <person name="Bloem J."/>
            <person name="Labutti K."/>
            <person name="Salamov A."/>
            <person name="Andreopoulos B."/>
            <person name="Baker S."/>
            <person name="Barry K."/>
            <person name="Bills G."/>
            <person name="Bluhm B."/>
            <person name="Cannon C."/>
            <person name="Castanera R."/>
            <person name="Culley D."/>
            <person name="Daum C."/>
            <person name="Ezra D."/>
            <person name="Gonzalez J."/>
            <person name="Henrissat B."/>
            <person name="Kuo A."/>
            <person name="Liang C."/>
            <person name="Lipzen A."/>
            <person name="Lutzoni F."/>
            <person name="Magnuson J."/>
            <person name="Mondo S."/>
            <person name="Nolan M."/>
            <person name="Ohm R."/>
            <person name="Pangilinan J."/>
            <person name="Park H.-J."/>
            <person name="Ramirez L."/>
            <person name="Alfaro M."/>
            <person name="Sun H."/>
            <person name="Tritt A."/>
            <person name="Yoshinaga Y."/>
            <person name="Zwiers L.-H."/>
            <person name="Turgeon B."/>
            <person name="Goodwin S."/>
            <person name="Spatafora J."/>
            <person name="Crous P."/>
            <person name="Grigoriev I."/>
        </authorList>
    </citation>
    <scope>NUCLEOTIDE SEQUENCE</scope>
    <source>
        <strain evidence="14">CBS 122681</strain>
    </source>
</reference>
<keyword evidence="7" id="KW-0051">Antiviral defense</keyword>
<feature type="region of interest" description="Disordered" evidence="9">
    <location>
        <begin position="1441"/>
        <end position="1468"/>
    </location>
</feature>
<dbReference type="InterPro" id="IPR038248">
    <property type="entry name" value="Dicer_dimer_sf"/>
</dbReference>
<name>A0A6A6TGJ1_9PLEO</name>
<dbReference type="PANTHER" id="PTHR14950">
    <property type="entry name" value="DICER-RELATED"/>
    <property type="match status" value="1"/>
</dbReference>
<dbReference type="Pfam" id="PF00636">
    <property type="entry name" value="Ribonuclease_3"/>
    <property type="match status" value="2"/>
</dbReference>
<dbReference type="InterPro" id="IPR014001">
    <property type="entry name" value="Helicase_ATP-bd"/>
</dbReference>
<evidence type="ECO:0000313" key="14">
    <source>
        <dbReference type="EMBL" id="KAF2658451.1"/>
    </source>
</evidence>
<keyword evidence="2" id="KW-0677">Repeat</keyword>
<dbReference type="Gene3D" id="3.30.160.380">
    <property type="entry name" value="Dicer dimerisation domain"/>
    <property type="match status" value="1"/>
</dbReference>
<keyword evidence="4" id="KW-0378">Hydrolase</keyword>
<evidence type="ECO:0000313" key="15">
    <source>
        <dbReference type="Proteomes" id="UP000799324"/>
    </source>
</evidence>
<sequence>METRTGDTDEERGVTAALQDEPFRLRSYQAEMVEESMRANIIVVMDTGSGKTHIALSRTVAALEICEPKQLVWFLAPNVALCEQQFQVFRSNIPGYRCILLTGKDAPELWTDQSTWDNVLHNVRIVLSTHQVLLDALTHAFVRMSRLALLIFDEAHHCISDHPANRIMKDFYMPLTQNPDHPPLPRVLGLSASPVMKARATRDGLQQIEQNLNATAKSPTVHHSELIRFVHKPELSHITYSAEQSAHSSSLPLLVALQMACSGYDLTTDPYVIELQDRQRREQGISRQLQKAIISQKTYCKDQLANLSRKGEAMLVELGPSVTDWYLNKCILEFKRPESSFSTQLFDMPTTEKQHLTKILSRMPLSDLESCERSLLDDLSGKVEKLIEVLLAEHSPEFTCLVFVEQRVWVAALAEVLFRDARTRDLLSIGTFVGSSVSVKRRANVGDLIEVPNQQNTLDEFRSGMKNLIIATTVLEEGIDVSSCHLVICFEPPKNLKSFVQRRGRARKQKSKYIIFTPEGCSTRDWESLEADMKEAYLDDLRKVKEAEERELEDESETLYYKVPGTGALLTSGNASQHLHHYCALLSSGQYVDTRPQFQFEERADGSIAAKVTLPISVDPSLREAQSARGWRTERMAKNDAAFQAYKALHVSGLINDNLLPSPQGDHEEALEFHTSDQAPSLVEVSSPFDPWTPVAKQQQQNSHVYYRSLVRIQAPGEPSSQMILLMPSSVPKIPDFSLYWNETKTYAVQSSWLSGTVLSEDELITIKLTTRKLLHSVFHSRMTEGRYDFLWLLVPSDSHGLAMSHEQLRDWNAQAFEDQAAMHRIQEEIHSPANLGLVHIQGDARRYMLKDIRFEKAQTEGESPQLSVVRFPKRRDFLHRIPESNHDNEAYTREVLLDAKDCILSNLPASYSIFTLFIPSIIHKYEVYMIANTLRTTILKPLRLEESHLPLLVQALTSSSTQEDANYQRLEFLGDCILKFLTSAHLMAAHPLWTENYLTGKKGRIVSNAFLSRAALAAGLDRFILTKRFTGSKWRPQYASAYLPSHLPSTPNPTQPSKLLADVLESLIGTSYTLGSLPLALTCLHTLLPTISWTSPTHAATTLHAAAPRPLSSTHSTPPVLKQLLDYPFTNPALLTEALTHISYTGPHALGARSYERLEFLGDAVLDYIVSTRLFAHRPVVSHVDMHSVRTAVVNGAFLAWCGFENKCMEKGMVRSEEEGEMEVQEERALWMFVRRGMGGEIGSGSASQDALTQHNLTRSLIHDSLSQDDRYPWHLFALTDPPKVYSDIVESVVGAVWVDSFGDVGACERVVEKLGVLGWLDRILRDRVDCLHPKERLGHLAEEKRVVYLGVGEGERDGEEGGEKVDGDGDGHGLAQRNGGGERNRRKMYKCQVMVGGKKVGGPVAGLRRLNAETIAAWRAVRIIEGVDDVGMVDWDGVGEEEEDEEEEDVWHDAEGGIPLDNTQEC</sequence>
<evidence type="ECO:0000256" key="7">
    <source>
        <dbReference type="ARBA" id="ARBA00023118"/>
    </source>
</evidence>
<dbReference type="SUPFAM" id="SSF69065">
    <property type="entry name" value="RNase III domain-like"/>
    <property type="match status" value="2"/>
</dbReference>
<dbReference type="Proteomes" id="UP000799324">
    <property type="component" value="Unassembled WGS sequence"/>
</dbReference>
<evidence type="ECO:0000256" key="3">
    <source>
        <dbReference type="ARBA" id="ARBA00022741"/>
    </source>
</evidence>
<dbReference type="Pfam" id="PF03368">
    <property type="entry name" value="Dicer_dimer"/>
    <property type="match status" value="1"/>
</dbReference>
<dbReference type="OrthoDB" id="416741at2759"/>
<dbReference type="Pfam" id="PF00270">
    <property type="entry name" value="DEAD"/>
    <property type="match status" value="1"/>
</dbReference>
<evidence type="ECO:0000256" key="1">
    <source>
        <dbReference type="ARBA" id="ARBA00022721"/>
    </source>
</evidence>
<dbReference type="CDD" id="cd18034">
    <property type="entry name" value="DEXHc_dicer"/>
    <property type="match status" value="1"/>
</dbReference>
<dbReference type="Pfam" id="PF00271">
    <property type="entry name" value="Helicase_C"/>
    <property type="match status" value="1"/>
</dbReference>
<dbReference type="SMART" id="SM00535">
    <property type="entry name" value="RIBOc"/>
    <property type="match status" value="2"/>
</dbReference>
<organism evidence="14 15">
    <name type="scientific">Lophiostoma macrostomum CBS 122681</name>
    <dbReference type="NCBI Taxonomy" id="1314788"/>
    <lineage>
        <taxon>Eukaryota</taxon>
        <taxon>Fungi</taxon>
        <taxon>Dikarya</taxon>
        <taxon>Ascomycota</taxon>
        <taxon>Pezizomycotina</taxon>
        <taxon>Dothideomycetes</taxon>
        <taxon>Pleosporomycetidae</taxon>
        <taxon>Pleosporales</taxon>
        <taxon>Lophiostomataceae</taxon>
        <taxon>Lophiostoma</taxon>
    </lineage>
</organism>
<dbReference type="InterPro" id="IPR027417">
    <property type="entry name" value="P-loop_NTPase"/>
</dbReference>
<dbReference type="InterPro" id="IPR005034">
    <property type="entry name" value="Dicer_dimerisation"/>
</dbReference>
<feature type="domain" description="Helicase C-terminal" evidence="12">
    <location>
        <begin position="382"/>
        <end position="553"/>
    </location>
</feature>
<evidence type="ECO:0000259" key="10">
    <source>
        <dbReference type="PROSITE" id="PS50142"/>
    </source>
</evidence>
<evidence type="ECO:0000256" key="8">
    <source>
        <dbReference type="PROSITE-ProRule" id="PRU00657"/>
    </source>
</evidence>
<dbReference type="PROSITE" id="PS51192">
    <property type="entry name" value="HELICASE_ATP_BIND_1"/>
    <property type="match status" value="1"/>
</dbReference>
<dbReference type="CDD" id="cd00593">
    <property type="entry name" value="RIBOc"/>
    <property type="match status" value="2"/>
</dbReference>
<dbReference type="CDD" id="cd18802">
    <property type="entry name" value="SF2_C_dicer"/>
    <property type="match status" value="1"/>
</dbReference>
<dbReference type="InterPro" id="IPR011545">
    <property type="entry name" value="DEAD/DEAH_box_helicase_dom"/>
</dbReference>
<dbReference type="GO" id="GO:0030422">
    <property type="term" value="P:siRNA processing"/>
    <property type="evidence" value="ECO:0007669"/>
    <property type="project" value="TreeGrafter"/>
</dbReference>
<keyword evidence="3" id="KW-0547">Nucleotide-binding</keyword>
<feature type="domain" description="Helicase ATP-binding" evidence="11">
    <location>
        <begin position="32"/>
        <end position="212"/>
    </location>
</feature>
<evidence type="ECO:0000259" key="13">
    <source>
        <dbReference type="PROSITE" id="PS51327"/>
    </source>
</evidence>
<dbReference type="GO" id="GO:0003723">
    <property type="term" value="F:RNA binding"/>
    <property type="evidence" value="ECO:0007669"/>
    <property type="project" value="UniProtKB-UniRule"/>
</dbReference>
<dbReference type="GO" id="GO:0005634">
    <property type="term" value="C:nucleus"/>
    <property type="evidence" value="ECO:0007669"/>
    <property type="project" value="TreeGrafter"/>
</dbReference>
<keyword evidence="8" id="KW-0694">RNA-binding</keyword>
<feature type="domain" description="RNase III" evidence="10">
    <location>
        <begin position="1122"/>
        <end position="1303"/>
    </location>
</feature>
<dbReference type="Gene3D" id="1.10.1520.10">
    <property type="entry name" value="Ribonuclease III domain"/>
    <property type="match status" value="2"/>
</dbReference>
<evidence type="ECO:0000256" key="5">
    <source>
        <dbReference type="ARBA" id="ARBA00022806"/>
    </source>
</evidence>
<comment type="similarity">
    <text evidence="8">Belongs to the helicase family. Dicer subfamily.</text>
</comment>
<dbReference type="GO" id="GO:0051607">
    <property type="term" value="P:defense response to virus"/>
    <property type="evidence" value="ECO:0007669"/>
    <property type="project" value="UniProtKB-KW"/>
</dbReference>
<dbReference type="EMBL" id="MU004315">
    <property type="protein sequence ID" value="KAF2658451.1"/>
    <property type="molecule type" value="Genomic_DNA"/>
</dbReference>
<feature type="region of interest" description="Disordered" evidence="9">
    <location>
        <begin position="1355"/>
        <end position="1384"/>
    </location>
</feature>
<keyword evidence="1" id="KW-0930">Antiviral protein</keyword>
<evidence type="ECO:0000259" key="12">
    <source>
        <dbReference type="PROSITE" id="PS51194"/>
    </source>
</evidence>
<evidence type="ECO:0000256" key="4">
    <source>
        <dbReference type="ARBA" id="ARBA00022801"/>
    </source>
</evidence>
<dbReference type="GO" id="GO:0005737">
    <property type="term" value="C:cytoplasm"/>
    <property type="evidence" value="ECO:0007669"/>
    <property type="project" value="TreeGrafter"/>
</dbReference>
<feature type="domain" description="RNase III" evidence="10">
    <location>
        <begin position="936"/>
        <end position="1077"/>
    </location>
</feature>
<dbReference type="PROSITE" id="PS51194">
    <property type="entry name" value="HELICASE_CTER"/>
    <property type="match status" value="1"/>
</dbReference>
<dbReference type="GO" id="GO:0050688">
    <property type="term" value="P:regulation of defense response to virus"/>
    <property type="evidence" value="ECO:0007669"/>
    <property type="project" value="UniProtKB-KW"/>
</dbReference>
<feature type="domain" description="Dicer dsRNA-binding fold" evidence="13">
    <location>
        <begin position="575"/>
        <end position="669"/>
    </location>
</feature>
<dbReference type="GO" id="GO:0004386">
    <property type="term" value="F:helicase activity"/>
    <property type="evidence" value="ECO:0007669"/>
    <property type="project" value="UniProtKB-KW"/>
</dbReference>
<keyword evidence="5" id="KW-0347">Helicase</keyword>
<dbReference type="Gene3D" id="3.40.50.300">
    <property type="entry name" value="P-loop containing nucleotide triphosphate hydrolases"/>
    <property type="match status" value="2"/>
</dbReference>